<evidence type="ECO:0000313" key="3">
    <source>
        <dbReference type="Proteomes" id="UP001359559"/>
    </source>
</evidence>
<dbReference type="PANTHER" id="PTHR34461:SF4">
    <property type="entry name" value="OS01G0101800 PROTEIN"/>
    <property type="match status" value="1"/>
</dbReference>
<reference evidence="2 3" key="1">
    <citation type="submission" date="2024-01" db="EMBL/GenBank/DDBJ databases">
        <title>The genomes of 5 underutilized Papilionoideae crops provide insights into root nodulation and disease resistance.</title>
        <authorList>
            <person name="Yuan L."/>
        </authorList>
    </citation>
    <scope>NUCLEOTIDE SEQUENCE [LARGE SCALE GENOMIC DNA]</scope>
    <source>
        <strain evidence="2">LY-2023</strain>
        <tissue evidence="2">Leaf</tissue>
    </source>
</reference>
<dbReference type="AlphaFoldDB" id="A0AAN9KM48"/>
<accession>A0AAN9KM48</accession>
<organism evidence="2 3">
    <name type="scientific">Clitoria ternatea</name>
    <name type="common">Butterfly pea</name>
    <dbReference type="NCBI Taxonomy" id="43366"/>
    <lineage>
        <taxon>Eukaryota</taxon>
        <taxon>Viridiplantae</taxon>
        <taxon>Streptophyta</taxon>
        <taxon>Embryophyta</taxon>
        <taxon>Tracheophyta</taxon>
        <taxon>Spermatophyta</taxon>
        <taxon>Magnoliopsida</taxon>
        <taxon>eudicotyledons</taxon>
        <taxon>Gunneridae</taxon>
        <taxon>Pentapetalae</taxon>
        <taxon>rosids</taxon>
        <taxon>fabids</taxon>
        <taxon>Fabales</taxon>
        <taxon>Fabaceae</taxon>
        <taxon>Papilionoideae</taxon>
        <taxon>50 kb inversion clade</taxon>
        <taxon>NPAAA clade</taxon>
        <taxon>indigoferoid/millettioid clade</taxon>
        <taxon>Phaseoleae</taxon>
        <taxon>Clitoria</taxon>
    </lineage>
</organism>
<feature type="compositionally biased region" description="Basic residues" evidence="1">
    <location>
        <begin position="1"/>
        <end position="11"/>
    </location>
</feature>
<dbReference type="PANTHER" id="PTHR34461">
    <property type="entry name" value="EXPRESSED PROTEIN"/>
    <property type="match status" value="1"/>
</dbReference>
<feature type="region of interest" description="Disordered" evidence="1">
    <location>
        <begin position="206"/>
        <end position="226"/>
    </location>
</feature>
<sequence length="1130" mass="124049">MDAIRSSRKRNNPFGTLTRSRSQLLLHRNRSGQLRSDPPARGAATTCKKTKRDNDQLPCPLAKDLRARRVYSPLSSASDLIENALPKGSAADLGLASSPSAGNCDVKVGTKIEATESLDLGLSCEDRSFDRGIGGSLQVSSKVQDRKRIDGINGGDCSGKIDDLDVKPILTTPPDAVICGNSKNNEDDGNEEEEVRVEITLSGNAELNASKGLPRKDSQRNDSALKSKSVIGPRFQGKLFKAPGSVNYKRLFPFLMDAVGYDSGAPKFDRCQKGEEGVDRQELQLPLSSQSQEACKHGFKADSCTLHDANGSKLTSSQDLIELPMQLDTKEVISECLSVPSVDDKCLDESKVDATVTFLDVKDVCIALPNDAVKQHFSHLASLDYTKSTDHNDCKQLGVLNKECIPATPAADMHDNSEVNVDQLESMTQDGQNAKPMELSRSTQDKAGEGSSQKADKGKDSTPKSKPVPRQHLHRKLFKTPGSVSYKRLLPFLMDLTKDDSGTSKFDHQTPQKDEVDGCAKRFQFHLSSQGEEASTDKHKTDSDLMNGMVESNAMENIVLVNPPNEASQAIQPKLTSSQEMHELPMLYEGLTAPSVYEHIEKVEIGSKDACSGESKLDLYLEIPDDFHYAKNVANVVHNVGFKQVPNGISGEHKSESPSKDQNMLYNNDDVSDLTPGHHSRKEEGFTMNYVERKQLELVNFKEHESVSGCPPEGLSLSQVDPNILDAEENGTSSHASSRTNDSTVLNLVRVSNIDPRSLPDKIVSKKSEMEGHDKAGNVLKGIVFDSRMPSKGGDRNVAREIINGSESKITQILNRCPRVKSLKLAGSFSYKRLLPFLLNTVKDNSVNDHCPELPNFLSRSCLLPTSASSMPVTPLSDSNGCVPMQHCPDNSGTRPQTGKHACDINHDSASPNSTDPSISVNGIDIPPAPLTPVISEVIEEKVQSALSESPVFSEVRGNSSSLIPFNEKAPETHECYQSLSQPKVLELEQVRVPAIGLEKGILKRNPRGCRGLCTCLNCASFRLHAERAFEFSRNQFLDAEEVAQDLMKELSHLRNMLERSTGIVNNNPVFDETQVKEACRKSFAAEQEAKDRLSVMNDDLNIHCRIKSLQRPRVTFADYVEEKVIHRGR</sequence>
<comment type="caution">
    <text evidence="2">The sequence shown here is derived from an EMBL/GenBank/DDBJ whole genome shotgun (WGS) entry which is preliminary data.</text>
</comment>
<dbReference type="EMBL" id="JAYKXN010000001">
    <property type="protein sequence ID" value="KAK7319001.1"/>
    <property type="molecule type" value="Genomic_DNA"/>
</dbReference>
<feature type="region of interest" description="Disordered" evidence="1">
    <location>
        <begin position="646"/>
        <end position="681"/>
    </location>
</feature>
<keyword evidence="3" id="KW-1185">Reference proteome</keyword>
<feature type="region of interest" description="Disordered" evidence="1">
    <location>
        <begin position="427"/>
        <end position="480"/>
    </location>
</feature>
<feature type="compositionally biased region" description="Polar residues" evidence="1">
    <location>
        <begin position="13"/>
        <end position="23"/>
    </location>
</feature>
<evidence type="ECO:0000256" key="1">
    <source>
        <dbReference type="SAM" id="MobiDB-lite"/>
    </source>
</evidence>
<feature type="compositionally biased region" description="Basic and acidic residues" evidence="1">
    <location>
        <begin position="443"/>
        <end position="463"/>
    </location>
</feature>
<feature type="compositionally biased region" description="Basic residues" evidence="1">
    <location>
        <begin position="467"/>
        <end position="478"/>
    </location>
</feature>
<evidence type="ECO:0000313" key="2">
    <source>
        <dbReference type="EMBL" id="KAK7319001.1"/>
    </source>
</evidence>
<feature type="compositionally biased region" description="Basic and acidic residues" evidence="1">
    <location>
        <begin position="214"/>
        <end position="225"/>
    </location>
</feature>
<name>A0AAN9KM48_CLITE</name>
<gene>
    <name evidence="2" type="ORF">RJT34_03710</name>
</gene>
<proteinExistence type="predicted"/>
<feature type="region of interest" description="Disordered" evidence="1">
    <location>
        <begin position="1"/>
        <end position="58"/>
    </location>
</feature>
<protein>
    <submittedName>
        <fullName evidence="2">Uncharacterized protein</fullName>
    </submittedName>
</protein>
<dbReference type="Proteomes" id="UP001359559">
    <property type="component" value="Unassembled WGS sequence"/>
</dbReference>